<name>A0AA35TI51_GEOBA</name>
<keyword evidence="7" id="KW-1185">Reference proteome</keyword>
<reference evidence="6" key="1">
    <citation type="submission" date="2023-03" db="EMBL/GenBank/DDBJ databases">
        <authorList>
            <person name="Steffen K."/>
            <person name="Cardenas P."/>
        </authorList>
    </citation>
    <scope>NUCLEOTIDE SEQUENCE</scope>
</reference>
<dbReference type="InterPro" id="IPR017907">
    <property type="entry name" value="Znf_RING_CS"/>
</dbReference>
<evidence type="ECO:0000313" key="7">
    <source>
        <dbReference type="Proteomes" id="UP001174909"/>
    </source>
</evidence>
<dbReference type="Gene3D" id="3.30.200.20">
    <property type="entry name" value="Phosphorylase Kinase, domain 1"/>
    <property type="match status" value="1"/>
</dbReference>
<accession>A0AA35TI51</accession>
<dbReference type="PROSITE" id="PS50089">
    <property type="entry name" value="ZF_RING_2"/>
    <property type="match status" value="1"/>
</dbReference>
<feature type="domain" description="RING-type" evidence="5">
    <location>
        <begin position="9"/>
        <end position="65"/>
    </location>
</feature>
<dbReference type="InterPro" id="IPR027370">
    <property type="entry name" value="Znf-RING_euk"/>
</dbReference>
<dbReference type="SUPFAM" id="SSF56112">
    <property type="entry name" value="Protein kinase-like (PK-like)"/>
    <property type="match status" value="1"/>
</dbReference>
<gene>
    <name evidence="6" type="ORF">GBAR_LOCUS26719</name>
</gene>
<evidence type="ECO:0000259" key="5">
    <source>
        <dbReference type="PROSITE" id="PS50089"/>
    </source>
</evidence>
<comment type="caution">
    <text evidence="6">The sequence shown here is derived from an EMBL/GenBank/DDBJ whole genome shotgun (WGS) entry which is preliminary data.</text>
</comment>
<dbReference type="GO" id="GO:0003697">
    <property type="term" value="F:single-stranded DNA binding"/>
    <property type="evidence" value="ECO:0007669"/>
    <property type="project" value="InterPro"/>
</dbReference>
<dbReference type="Pfam" id="PF13445">
    <property type="entry name" value="zf-RING_UBOX"/>
    <property type="match status" value="1"/>
</dbReference>
<protein>
    <submittedName>
        <fullName evidence="6">Activin receptor type-1B</fullName>
    </submittedName>
</protein>
<dbReference type="GO" id="GO:0061630">
    <property type="term" value="F:ubiquitin protein ligase activity"/>
    <property type="evidence" value="ECO:0007669"/>
    <property type="project" value="InterPro"/>
</dbReference>
<dbReference type="PANTHER" id="PTHR14134">
    <property type="entry name" value="E3 UBIQUITIN-PROTEIN LIGASE RAD18"/>
    <property type="match status" value="1"/>
</dbReference>
<dbReference type="SUPFAM" id="SSF57850">
    <property type="entry name" value="RING/U-box"/>
    <property type="match status" value="1"/>
</dbReference>
<proteinExistence type="predicted"/>
<dbReference type="GO" id="GO:0006301">
    <property type="term" value="P:DNA damage tolerance"/>
    <property type="evidence" value="ECO:0007669"/>
    <property type="project" value="InterPro"/>
</dbReference>
<dbReference type="GO" id="GO:0008270">
    <property type="term" value="F:zinc ion binding"/>
    <property type="evidence" value="ECO:0007669"/>
    <property type="project" value="UniProtKB-KW"/>
</dbReference>
<keyword evidence="6" id="KW-0675">Receptor</keyword>
<evidence type="ECO:0000256" key="3">
    <source>
        <dbReference type="ARBA" id="ARBA00022833"/>
    </source>
</evidence>
<evidence type="ECO:0000256" key="2">
    <source>
        <dbReference type="ARBA" id="ARBA00022771"/>
    </source>
</evidence>
<dbReference type="InterPro" id="IPR011009">
    <property type="entry name" value="Kinase-like_dom_sf"/>
</dbReference>
<dbReference type="AlphaFoldDB" id="A0AA35TI51"/>
<dbReference type="GO" id="GO:0006513">
    <property type="term" value="P:protein monoubiquitination"/>
    <property type="evidence" value="ECO:0007669"/>
    <property type="project" value="InterPro"/>
</dbReference>
<dbReference type="SMART" id="SM00184">
    <property type="entry name" value="RING"/>
    <property type="match status" value="1"/>
</dbReference>
<evidence type="ECO:0000313" key="6">
    <source>
        <dbReference type="EMBL" id="CAI8048434.1"/>
    </source>
</evidence>
<keyword evidence="1" id="KW-0479">Metal-binding</keyword>
<dbReference type="PROSITE" id="PS00518">
    <property type="entry name" value="ZF_RING_1"/>
    <property type="match status" value="1"/>
</dbReference>
<sequence length="147" mass="15993">MEGLSACECPVCFLLLNHTTHEPMSMPCGHTLCKVCVDQLAGRASSTATRGGQTQRPTFQCPICRVWVNGDAVSLNVTLRDLLSELGRMDDKRVLPLGTALNVVYSEVVVQETLDRGAFGEVCRSTWRGNDVAVKVVHVLPTLAHTL</sequence>
<dbReference type="PANTHER" id="PTHR14134:SF3">
    <property type="entry name" value="RING-CH-TYPE DOMAIN-CONTAINING PROTEIN"/>
    <property type="match status" value="1"/>
</dbReference>
<dbReference type="InterPro" id="IPR001841">
    <property type="entry name" value="Znf_RING"/>
</dbReference>
<evidence type="ECO:0000256" key="1">
    <source>
        <dbReference type="ARBA" id="ARBA00022723"/>
    </source>
</evidence>
<keyword evidence="2 4" id="KW-0863">Zinc-finger</keyword>
<dbReference type="EMBL" id="CASHTH010003728">
    <property type="protein sequence ID" value="CAI8048434.1"/>
    <property type="molecule type" value="Genomic_DNA"/>
</dbReference>
<dbReference type="InterPro" id="IPR013083">
    <property type="entry name" value="Znf_RING/FYVE/PHD"/>
</dbReference>
<organism evidence="6 7">
    <name type="scientific">Geodia barretti</name>
    <name type="common">Barrett's horny sponge</name>
    <dbReference type="NCBI Taxonomy" id="519541"/>
    <lineage>
        <taxon>Eukaryota</taxon>
        <taxon>Metazoa</taxon>
        <taxon>Porifera</taxon>
        <taxon>Demospongiae</taxon>
        <taxon>Heteroscleromorpha</taxon>
        <taxon>Tetractinellida</taxon>
        <taxon>Astrophorina</taxon>
        <taxon>Geodiidae</taxon>
        <taxon>Geodia</taxon>
    </lineage>
</organism>
<dbReference type="Proteomes" id="UP001174909">
    <property type="component" value="Unassembled WGS sequence"/>
</dbReference>
<dbReference type="Gene3D" id="3.30.40.10">
    <property type="entry name" value="Zinc/RING finger domain, C3HC4 (zinc finger)"/>
    <property type="match status" value="1"/>
</dbReference>
<dbReference type="InterPro" id="IPR039577">
    <property type="entry name" value="Rad18"/>
</dbReference>
<evidence type="ECO:0000256" key="4">
    <source>
        <dbReference type="PROSITE-ProRule" id="PRU00175"/>
    </source>
</evidence>
<keyword evidence="3" id="KW-0862">Zinc</keyword>